<evidence type="ECO:0000259" key="19">
    <source>
        <dbReference type="Pfam" id="PF01336"/>
    </source>
</evidence>
<dbReference type="EC" id="3.1.11.1" evidence="4"/>
<keyword evidence="13" id="KW-0239">DNA-directed DNA polymerase</keyword>
<dbReference type="InterPro" id="IPR029052">
    <property type="entry name" value="Metallo-depent_PP-like"/>
</dbReference>
<evidence type="ECO:0000256" key="18">
    <source>
        <dbReference type="ARBA" id="ARBA00049244"/>
    </source>
</evidence>
<dbReference type="GO" id="GO:0003677">
    <property type="term" value="F:DNA binding"/>
    <property type="evidence" value="ECO:0007669"/>
    <property type="project" value="UniProtKB-KW"/>
</dbReference>
<dbReference type="EMBL" id="LAZR01000981">
    <property type="protein sequence ID" value="KKN53241.1"/>
    <property type="molecule type" value="Genomic_DNA"/>
</dbReference>
<dbReference type="PANTHER" id="PTHR10416:SF0">
    <property type="entry name" value="DNA POLYMERASE DELTA SUBUNIT 2"/>
    <property type="match status" value="1"/>
</dbReference>
<evidence type="ECO:0000256" key="2">
    <source>
        <dbReference type="ARBA" id="ARBA00006035"/>
    </source>
</evidence>
<evidence type="ECO:0000256" key="3">
    <source>
        <dbReference type="ARBA" id="ARBA00011315"/>
    </source>
</evidence>
<dbReference type="SUPFAM" id="SSF56300">
    <property type="entry name" value="Metallo-dependent phosphatases"/>
    <property type="match status" value="1"/>
</dbReference>
<keyword evidence="12" id="KW-0269">Exonuclease</keyword>
<keyword evidence="8" id="KW-0548">Nucleotidyltransferase</keyword>
<evidence type="ECO:0000256" key="10">
    <source>
        <dbReference type="ARBA" id="ARBA00022722"/>
    </source>
</evidence>
<evidence type="ECO:0000256" key="15">
    <source>
        <dbReference type="ARBA" id="ARBA00023268"/>
    </source>
</evidence>
<evidence type="ECO:0000256" key="17">
    <source>
        <dbReference type="ARBA" id="ARBA00030475"/>
    </source>
</evidence>
<evidence type="ECO:0000313" key="21">
    <source>
        <dbReference type="EMBL" id="KKN53241.1"/>
    </source>
</evidence>
<evidence type="ECO:0000256" key="1">
    <source>
        <dbReference type="ARBA" id="ARBA00000563"/>
    </source>
</evidence>
<dbReference type="InterPro" id="IPR012340">
    <property type="entry name" value="NA-bd_OB-fold"/>
</dbReference>
<dbReference type="Gene3D" id="3.60.21.50">
    <property type="match status" value="1"/>
</dbReference>
<accession>A0A0F9TVP0</accession>
<keyword evidence="15" id="KW-0511">Multifunctional enzyme</keyword>
<feature type="domain" description="OB" evidence="19">
    <location>
        <begin position="228"/>
        <end position="305"/>
    </location>
</feature>
<organism evidence="21">
    <name type="scientific">marine sediment metagenome</name>
    <dbReference type="NCBI Taxonomy" id="412755"/>
    <lineage>
        <taxon>unclassified sequences</taxon>
        <taxon>metagenomes</taxon>
        <taxon>ecological metagenomes</taxon>
    </lineage>
</organism>
<protein>
    <recommendedName>
        <fullName evidence="6">DNA polymerase II small subunit</fullName>
        <ecNumber evidence="5">2.7.7.7</ecNumber>
        <ecNumber evidence="4">3.1.11.1</ecNumber>
    </recommendedName>
    <alternativeName>
        <fullName evidence="17">Exodeoxyribonuclease small subunit</fullName>
    </alternativeName>
</protein>
<dbReference type="InterPro" id="IPR004365">
    <property type="entry name" value="NA-bd_OB_tRNA"/>
</dbReference>
<gene>
    <name evidence="21" type="ORF">LCGC14_0604410</name>
</gene>
<keyword evidence="14" id="KW-0238">DNA-binding</keyword>
<keyword evidence="7" id="KW-0808">Transferase</keyword>
<evidence type="ECO:0000256" key="11">
    <source>
        <dbReference type="ARBA" id="ARBA00022801"/>
    </source>
</evidence>
<sequence length="586" mass="66525">MSAERSKEKKIILRKLVNSGINITPPLLDIILELDDPVKNINLIIKESSFIASFKSHLTEDILLQLSNAEIKRVLKRKVINPEKMPAISQKIKDTKIIINSLKEISTKKSSSSFAGEINQFPEVIQKLKQKKKLSLDTQKNKYIASIISYESTKSNTSFKPVAEEYDSQFEILKDPTGKIYTNGGYNDFYDLTINKFRRLQKLIRKRPEVQNFDNISNILRLSNQAEVSLVGLVNNYRKTKNGNFFLTLEDLTGLINVIIREDVENQDNTKLAEKTIGDQMVYIKGTYRPGEQGKKGIIFVNYITKIDIPQDYNPNKSDDPLSIALISDIHIGSKEFVEKLWNRFINFLRGKIGNKNQRERAGRIKYIIINGDLVDGIGIYPSQKNDLKIIDIYNQFNMASKLLSEIPDYIKIFYSSGNHDPVRVAIPRPAVPKKYSSGLIDIGVTCIGNPSIIKTHNVNTLVFHGDSILDLNMLIPTLQNNKAAECMKEFLKCRHMAPTFGKKTQIAPLNRDWLVIDKIPDIFHTGHIHINDMGVYNNITLVNSGCFQSQTDFMKSLGIIPTPGILSTIELDTLKGRQMDLKIYS</sequence>
<dbReference type="Pfam" id="PF04042">
    <property type="entry name" value="DNA_pol_E_B"/>
    <property type="match status" value="1"/>
</dbReference>
<dbReference type="GO" id="GO:0003887">
    <property type="term" value="F:DNA-directed DNA polymerase activity"/>
    <property type="evidence" value="ECO:0007669"/>
    <property type="project" value="UniProtKB-KW"/>
</dbReference>
<dbReference type="InterPro" id="IPR007185">
    <property type="entry name" value="DNA_pol_a/d/e_bsu"/>
</dbReference>
<dbReference type="EC" id="2.7.7.7" evidence="5"/>
<dbReference type="InterPro" id="IPR011149">
    <property type="entry name" value="Pol2_small_arc"/>
</dbReference>
<dbReference type="HAMAP" id="MF_00325">
    <property type="entry name" value="DNApol_II_A_arch"/>
    <property type="match status" value="1"/>
</dbReference>
<evidence type="ECO:0000259" key="20">
    <source>
        <dbReference type="Pfam" id="PF04042"/>
    </source>
</evidence>
<dbReference type="GO" id="GO:0008310">
    <property type="term" value="F:single-stranded DNA 3'-5' DNA exonuclease activity"/>
    <property type="evidence" value="ECO:0007669"/>
    <property type="project" value="UniProtKB-EC"/>
</dbReference>
<proteinExistence type="inferred from homology"/>
<evidence type="ECO:0000256" key="6">
    <source>
        <dbReference type="ARBA" id="ARBA00015227"/>
    </source>
</evidence>
<keyword evidence="9" id="KW-0235">DNA replication</keyword>
<evidence type="ECO:0000256" key="8">
    <source>
        <dbReference type="ARBA" id="ARBA00022695"/>
    </source>
</evidence>
<dbReference type="GO" id="GO:0006271">
    <property type="term" value="P:DNA strand elongation involved in DNA replication"/>
    <property type="evidence" value="ECO:0007669"/>
    <property type="project" value="TreeGrafter"/>
</dbReference>
<comment type="caution">
    <text evidence="21">The sequence shown here is derived from an EMBL/GenBank/DDBJ whole genome shotgun (WGS) entry which is preliminary data.</text>
</comment>
<comment type="function">
    <text evidence="16">Possesses two activities: a DNA synthesis (polymerase) and an exonucleolytic activity that degrades single-stranded DNA in the 3' to 5' direction. Has a template-primer preference which is characteristic of a replicative DNA polymerase.</text>
</comment>
<evidence type="ECO:0000256" key="14">
    <source>
        <dbReference type="ARBA" id="ARBA00023125"/>
    </source>
</evidence>
<comment type="catalytic activity">
    <reaction evidence="18">
        <text>DNA(n) + a 2'-deoxyribonucleoside 5'-triphosphate = DNA(n+1) + diphosphate</text>
        <dbReference type="Rhea" id="RHEA:22508"/>
        <dbReference type="Rhea" id="RHEA-COMP:17339"/>
        <dbReference type="Rhea" id="RHEA-COMP:17340"/>
        <dbReference type="ChEBI" id="CHEBI:33019"/>
        <dbReference type="ChEBI" id="CHEBI:61560"/>
        <dbReference type="ChEBI" id="CHEBI:173112"/>
        <dbReference type="EC" id="2.7.7.7"/>
    </reaction>
</comment>
<name>A0A0F9TVP0_9ZZZZ</name>
<dbReference type="Gene3D" id="2.40.50.140">
    <property type="entry name" value="Nucleic acid-binding proteins"/>
    <property type="match status" value="1"/>
</dbReference>
<evidence type="ECO:0000256" key="16">
    <source>
        <dbReference type="ARBA" id="ARBA00024817"/>
    </source>
</evidence>
<dbReference type="PANTHER" id="PTHR10416">
    <property type="entry name" value="DNA POLYMERASE DELTA SUBUNIT 2"/>
    <property type="match status" value="1"/>
</dbReference>
<dbReference type="AlphaFoldDB" id="A0A0F9TVP0"/>
<keyword evidence="11" id="KW-0378">Hydrolase</keyword>
<comment type="catalytic activity">
    <reaction evidence="1">
        <text>Exonucleolytic cleavage in the 3'- to 5'-direction to yield nucleoside 5'-phosphates.</text>
        <dbReference type="EC" id="3.1.11.1"/>
    </reaction>
</comment>
<keyword evidence="10" id="KW-0540">Nuclease</keyword>
<reference evidence="21" key="1">
    <citation type="journal article" date="2015" name="Nature">
        <title>Complex archaea that bridge the gap between prokaryotes and eukaryotes.</title>
        <authorList>
            <person name="Spang A."/>
            <person name="Saw J.H."/>
            <person name="Jorgensen S.L."/>
            <person name="Zaremba-Niedzwiedzka K."/>
            <person name="Martijn J."/>
            <person name="Lind A.E."/>
            <person name="van Eijk R."/>
            <person name="Schleper C."/>
            <person name="Guy L."/>
            <person name="Ettema T.J."/>
        </authorList>
    </citation>
    <scope>NUCLEOTIDE SEQUENCE</scope>
</reference>
<dbReference type="PIRSF" id="PIRSF000803">
    <property type="entry name" value="Arc_Pol2_small"/>
    <property type="match status" value="1"/>
</dbReference>
<dbReference type="InterPro" id="IPR024826">
    <property type="entry name" value="DNA_pol_delta/II_ssu"/>
</dbReference>
<evidence type="ECO:0000256" key="4">
    <source>
        <dbReference type="ARBA" id="ARBA00012108"/>
    </source>
</evidence>
<dbReference type="GO" id="GO:0042575">
    <property type="term" value="C:DNA polymerase complex"/>
    <property type="evidence" value="ECO:0007669"/>
    <property type="project" value="TreeGrafter"/>
</dbReference>
<dbReference type="Pfam" id="PF01336">
    <property type="entry name" value="tRNA_anti-codon"/>
    <property type="match status" value="1"/>
</dbReference>
<feature type="domain" description="DNA polymerase alpha/delta/epsilon subunit B" evidence="20">
    <location>
        <begin position="324"/>
        <end position="527"/>
    </location>
</feature>
<evidence type="ECO:0000256" key="7">
    <source>
        <dbReference type="ARBA" id="ARBA00022679"/>
    </source>
</evidence>
<comment type="similarity">
    <text evidence="2">Belongs to the DNA polymerase delta/II small subunit family.</text>
</comment>
<evidence type="ECO:0000256" key="13">
    <source>
        <dbReference type="ARBA" id="ARBA00022932"/>
    </source>
</evidence>
<evidence type="ECO:0000256" key="12">
    <source>
        <dbReference type="ARBA" id="ARBA00022839"/>
    </source>
</evidence>
<evidence type="ECO:0000256" key="5">
    <source>
        <dbReference type="ARBA" id="ARBA00012417"/>
    </source>
</evidence>
<evidence type="ECO:0000256" key="9">
    <source>
        <dbReference type="ARBA" id="ARBA00022705"/>
    </source>
</evidence>
<dbReference type="SUPFAM" id="SSF50249">
    <property type="entry name" value="Nucleic acid-binding proteins"/>
    <property type="match status" value="1"/>
</dbReference>
<comment type="subunit">
    <text evidence="3">Heterodimer of a large subunit and a small subunit.</text>
</comment>